<evidence type="ECO:0000256" key="3">
    <source>
        <dbReference type="ARBA" id="ARBA00022683"/>
    </source>
</evidence>
<accession>A0A1M7Y0X1</accession>
<feature type="domain" description="HPr" evidence="4">
    <location>
        <begin position="1"/>
        <end position="85"/>
    </location>
</feature>
<proteinExistence type="predicted"/>
<sequence length="85" mass="9276">MLSFVYTIKDKQGVHARPAGLLVKSVKELDSKVTIQKGEEATEGTRLMALMGMGIKCGEEVTVIAEGGDEEKSLAAMRLFFEENL</sequence>
<keyword evidence="6" id="KW-1185">Reference proteome</keyword>
<dbReference type="EMBL" id="FRFD01000003">
    <property type="protein sequence ID" value="SHO45299.1"/>
    <property type="molecule type" value="Genomic_DNA"/>
</dbReference>
<dbReference type="OrthoDB" id="9809047at2"/>
<evidence type="ECO:0000259" key="4">
    <source>
        <dbReference type="PROSITE" id="PS51350"/>
    </source>
</evidence>
<name>A0A1M7Y0X1_9FIRM</name>
<dbReference type="PANTHER" id="PTHR33705:SF2">
    <property type="entry name" value="PHOSPHOCARRIER PROTEIN NPR"/>
    <property type="match status" value="1"/>
</dbReference>
<dbReference type="CDD" id="cd00367">
    <property type="entry name" value="PTS-HPr_like"/>
    <property type="match status" value="1"/>
</dbReference>
<dbReference type="STRING" id="1121345.SAMN02745217_00919"/>
<evidence type="ECO:0000313" key="6">
    <source>
        <dbReference type="Proteomes" id="UP000184612"/>
    </source>
</evidence>
<dbReference type="PRINTS" id="PR00107">
    <property type="entry name" value="PHOSPHOCPHPR"/>
</dbReference>
<dbReference type="PROSITE" id="PS51350">
    <property type="entry name" value="PTS_HPR_DOM"/>
    <property type="match status" value="1"/>
</dbReference>
<dbReference type="Pfam" id="PF00381">
    <property type="entry name" value="PTS-HPr"/>
    <property type="match status" value="1"/>
</dbReference>
<dbReference type="SUPFAM" id="SSF55594">
    <property type="entry name" value="HPr-like"/>
    <property type="match status" value="1"/>
</dbReference>
<dbReference type="Gene3D" id="3.30.1340.10">
    <property type="entry name" value="HPr-like"/>
    <property type="match status" value="1"/>
</dbReference>
<keyword evidence="2" id="KW-0963">Cytoplasm</keyword>
<evidence type="ECO:0000256" key="1">
    <source>
        <dbReference type="ARBA" id="ARBA00004496"/>
    </source>
</evidence>
<dbReference type="AlphaFoldDB" id="A0A1M7Y0X1"/>
<reference evidence="5 6" key="1">
    <citation type="submission" date="2016-12" db="EMBL/GenBank/DDBJ databases">
        <authorList>
            <person name="Song W.-J."/>
            <person name="Kurnit D.M."/>
        </authorList>
    </citation>
    <scope>NUCLEOTIDE SEQUENCE [LARGE SCALE GENOMIC DNA]</scope>
    <source>
        <strain evidence="5 6">DSM 12503</strain>
    </source>
</reference>
<dbReference type="GO" id="GO:0005737">
    <property type="term" value="C:cytoplasm"/>
    <property type="evidence" value="ECO:0007669"/>
    <property type="project" value="UniProtKB-SubCell"/>
</dbReference>
<comment type="subcellular location">
    <subcellularLocation>
        <location evidence="1">Cytoplasm</location>
    </subcellularLocation>
</comment>
<dbReference type="PANTHER" id="PTHR33705">
    <property type="entry name" value="PHOSPHOCARRIER PROTEIN HPR"/>
    <property type="match status" value="1"/>
</dbReference>
<dbReference type="InterPro" id="IPR000032">
    <property type="entry name" value="HPr-like"/>
</dbReference>
<dbReference type="NCBIfam" id="TIGR01003">
    <property type="entry name" value="PTS_HPr_family"/>
    <property type="match status" value="1"/>
</dbReference>
<dbReference type="GO" id="GO:0009401">
    <property type="term" value="P:phosphoenolpyruvate-dependent sugar phosphotransferase system"/>
    <property type="evidence" value="ECO:0007669"/>
    <property type="project" value="UniProtKB-KW"/>
</dbReference>
<organism evidence="5 6">
    <name type="scientific">Anaerocolumna xylanovorans DSM 12503</name>
    <dbReference type="NCBI Taxonomy" id="1121345"/>
    <lineage>
        <taxon>Bacteria</taxon>
        <taxon>Bacillati</taxon>
        <taxon>Bacillota</taxon>
        <taxon>Clostridia</taxon>
        <taxon>Lachnospirales</taxon>
        <taxon>Lachnospiraceae</taxon>
        <taxon>Anaerocolumna</taxon>
    </lineage>
</organism>
<gene>
    <name evidence="5" type="ORF">SAMN02745217_00919</name>
</gene>
<evidence type="ECO:0000313" key="5">
    <source>
        <dbReference type="EMBL" id="SHO45299.1"/>
    </source>
</evidence>
<evidence type="ECO:0000256" key="2">
    <source>
        <dbReference type="ARBA" id="ARBA00022490"/>
    </source>
</evidence>
<dbReference type="Proteomes" id="UP000184612">
    <property type="component" value="Unassembled WGS sequence"/>
</dbReference>
<protein>
    <submittedName>
        <fullName evidence="5">Phosphocarrier protein</fullName>
    </submittedName>
</protein>
<dbReference type="InterPro" id="IPR035895">
    <property type="entry name" value="HPr-like_sf"/>
</dbReference>
<dbReference type="InterPro" id="IPR050399">
    <property type="entry name" value="HPr"/>
</dbReference>
<dbReference type="RefSeq" id="WP_073587567.1">
    <property type="nucleotide sequence ID" value="NZ_FRFD01000003.1"/>
</dbReference>
<keyword evidence="3" id="KW-0598">Phosphotransferase system</keyword>